<dbReference type="EMBL" id="CP139965">
    <property type="protein sequence ID" value="WQD76051.1"/>
    <property type="molecule type" value="Genomic_DNA"/>
</dbReference>
<proteinExistence type="predicted"/>
<protein>
    <submittedName>
        <fullName evidence="2">Uncharacterized protein</fullName>
    </submittedName>
</protein>
<name>A0ABZ0WFB9_9BURK</name>
<keyword evidence="3" id="KW-1185">Reference proteome</keyword>
<feature type="region of interest" description="Disordered" evidence="1">
    <location>
        <begin position="1"/>
        <end position="23"/>
    </location>
</feature>
<gene>
    <name evidence="2" type="ORF">U0042_18245</name>
</gene>
<sequence length="183" mass="20688">MARDEKKLIQSQKAVQSQKNAQKNRVTGQLRLFSDDPRVPFSFHHDAAAAWQGGAAIFVVAGTQYRLKPIPTMPEPALVRVMKIMVQLHHERDSWRPRLQRVGSAAEHTLKDGTQCVIALWEATENPFVGVASQEGVLHFHFPPPDRWADIGLDWLLAERCGCGRFNCDPAPFRRLPCPEADW</sequence>
<dbReference type="RefSeq" id="WP_157977943.1">
    <property type="nucleotide sequence ID" value="NZ_CP139965.1"/>
</dbReference>
<feature type="compositionally biased region" description="Polar residues" evidence="1">
    <location>
        <begin position="9"/>
        <end position="23"/>
    </location>
</feature>
<evidence type="ECO:0000313" key="2">
    <source>
        <dbReference type="EMBL" id="WQD76051.1"/>
    </source>
</evidence>
<reference evidence="2 3" key="1">
    <citation type="submission" date="2023-12" db="EMBL/GenBank/DDBJ databases">
        <title>Genome sequencing and assembly of bacterial species from a model synthetic community.</title>
        <authorList>
            <person name="Hogle S.L."/>
        </authorList>
    </citation>
    <scope>NUCLEOTIDE SEQUENCE [LARGE SCALE GENOMIC DNA]</scope>
    <source>
        <strain evidence="2 3">HAMBI 2494</strain>
    </source>
</reference>
<evidence type="ECO:0000256" key="1">
    <source>
        <dbReference type="SAM" id="MobiDB-lite"/>
    </source>
</evidence>
<dbReference type="Proteomes" id="UP001325479">
    <property type="component" value="Chromosome"/>
</dbReference>
<organism evidence="2 3">
    <name type="scientific">Paraburkholderia kururiensis</name>
    <dbReference type="NCBI Taxonomy" id="984307"/>
    <lineage>
        <taxon>Bacteria</taxon>
        <taxon>Pseudomonadati</taxon>
        <taxon>Pseudomonadota</taxon>
        <taxon>Betaproteobacteria</taxon>
        <taxon>Burkholderiales</taxon>
        <taxon>Burkholderiaceae</taxon>
        <taxon>Paraburkholderia</taxon>
    </lineage>
</organism>
<accession>A0ABZ0WFB9</accession>
<evidence type="ECO:0000313" key="3">
    <source>
        <dbReference type="Proteomes" id="UP001325479"/>
    </source>
</evidence>